<name>A0ACC2DC32_DIPCM</name>
<accession>A0ACC2DC32</accession>
<dbReference type="EMBL" id="CM055097">
    <property type="protein sequence ID" value="KAJ7551851.1"/>
    <property type="molecule type" value="Genomic_DNA"/>
</dbReference>
<evidence type="ECO:0000313" key="1">
    <source>
        <dbReference type="EMBL" id="KAJ7551851.1"/>
    </source>
</evidence>
<evidence type="ECO:0000313" key="2">
    <source>
        <dbReference type="Proteomes" id="UP001162992"/>
    </source>
</evidence>
<reference evidence="2" key="1">
    <citation type="journal article" date="2024" name="Proc. Natl. Acad. Sci. U.S.A.">
        <title>Extraordinary preservation of gene collinearity over three hundred million years revealed in homosporous lycophytes.</title>
        <authorList>
            <person name="Li C."/>
            <person name="Wickell D."/>
            <person name="Kuo L.Y."/>
            <person name="Chen X."/>
            <person name="Nie B."/>
            <person name="Liao X."/>
            <person name="Peng D."/>
            <person name="Ji J."/>
            <person name="Jenkins J."/>
            <person name="Williams M."/>
            <person name="Shu S."/>
            <person name="Plott C."/>
            <person name="Barry K."/>
            <person name="Rajasekar S."/>
            <person name="Grimwood J."/>
            <person name="Han X."/>
            <person name="Sun S."/>
            <person name="Hou Z."/>
            <person name="He W."/>
            <person name="Dai G."/>
            <person name="Sun C."/>
            <person name="Schmutz J."/>
            <person name="Leebens-Mack J.H."/>
            <person name="Li F.W."/>
            <person name="Wang L."/>
        </authorList>
    </citation>
    <scope>NUCLEOTIDE SEQUENCE [LARGE SCALE GENOMIC DNA]</scope>
    <source>
        <strain evidence="2">cv. PW_Plant_1</strain>
    </source>
</reference>
<protein>
    <submittedName>
        <fullName evidence="1">Uncharacterized protein</fullName>
    </submittedName>
</protein>
<gene>
    <name evidence="1" type="ORF">O6H91_06G032000</name>
</gene>
<comment type="caution">
    <text evidence="1">The sequence shown here is derived from an EMBL/GenBank/DDBJ whole genome shotgun (WGS) entry which is preliminary data.</text>
</comment>
<organism evidence="1 2">
    <name type="scientific">Diphasiastrum complanatum</name>
    <name type="common">Issler's clubmoss</name>
    <name type="synonym">Lycopodium complanatum</name>
    <dbReference type="NCBI Taxonomy" id="34168"/>
    <lineage>
        <taxon>Eukaryota</taxon>
        <taxon>Viridiplantae</taxon>
        <taxon>Streptophyta</taxon>
        <taxon>Embryophyta</taxon>
        <taxon>Tracheophyta</taxon>
        <taxon>Lycopodiopsida</taxon>
        <taxon>Lycopodiales</taxon>
        <taxon>Lycopodiaceae</taxon>
        <taxon>Lycopodioideae</taxon>
        <taxon>Diphasiastrum</taxon>
    </lineage>
</organism>
<proteinExistence type="predicted"/>
<keyword evidence="2" id="KW-1185">Reference proteome</keyword>
<dbReference type="Proteomes" id="UP001162992">
    <property type="component" value="Chromosome 6"/>
</dbReference>
<sequence length="257" mass="29105">MAEPAEKKQRAMAPDATLSSQFEKYAAELDATNEKRERLVKASRDATISSKKVIFLIHRINEASKQTLLEQAERDLAYIRSTHISRIARELQGIEYWKLRRAYSPGLQEFVEAATLVEYCKTGKFLTLENLNKTFLEMKDASATPFIINVEDYLLGVGDLTGELMRLAISGVANGQRGVSQFVCSFVQALYEGFSLLFYNVDYGKDMNKKMETMLQNLVKIETTCYSVHVRGSEYPESMIVDSLEQQDIVPGIHTSF</sequence>